<dbReference type="AlphaFoldDB" id="A0A372M5U4"/>
<protein>
    <submittedName>
        <fullName evidence="2">Uncharacterized protein</fullName>
    </submittedName>
</protein>
<evidence type="ECO:0000256" key="1">
    <source>
        <dbReference type="SAM" id="Phobius"/>
    </source>
</evidence>
<keyword evidence="3" id="KW-1185">Reference proteome</keyword>
<organism evidence="2 3">
    <name type="scientific">Streptomyces triticagri</name>
    <dbReference type="NCBI Taxonomy" id="2293568"/>
    <lineage>
        <taxon>Bacteria</taxon>
        <taxon>Bacillati</taxon>
        <taxon>Actinomycetota</taxon>
        <taxon>Actinomycetes</taxon>
        <taxon>Kitasatosporales</taxon>
        <taxon>Streptomycetaceae</taxon>
        <taxon>Streptomyces</taxon>
    </lineage>
</organism>
<keyword evidence="1" id="KW-0472">Membrane</keyword>
<sequence length="141" mass="15005">MRLAESGDAQKLAAWLGVVVSIIAVLGFFGIDRFDDLKRAVASPEQAEACEKARAAVGDAADAPSLRVNPAKYSPLAGALREAAGLTEDKELGRRLHASAEAFSAYTRALVAEDTKRAWEAHALANQSQESWTSYCKANGV</sequence>
<keyword evidence="1" id="KW-0812">Transmembrane</keyword>
<name>A0A372M5U4_9ACTN</name>
<dbReference type="EMBL" id="QUAK01000071">
    <property type="protein sequence ID" value="RFU86294.1"/>
    <property type="molecule type" value="Genomic_DNA"/>
</dbReference>
<dbReference type="Proteomes" id="UP000263094">
    <property type="component" value="Unassembled WGS sequence"/>
</dbReference>
<comment type="caution">
    <text evidence="2">The sequence shown here is derived from an EMBL/GenBank/DDBJ whole genome shotgun (WGS) entry which is preliminary data.</text>
</comment>
<accession>A0A372M5U4</accession>
<gene>
    <name evidence="2" type="ORF">DY218_12870</name>
</gene>
<evidence type="ECO:0000313" key="2">
    <source>
        <dbReference type="EMBL" id="RFU86294.1"/>
    </source>
</evidence>
<evidence type="ECO:0000313" key="3">
    <source>
        <dbReference type="Proteomes" id="UP000263094"/>
    </source>
</evidence>
<reference evidence="2 3" key="1">
    <citation type="submission" date="2018-08" db="EMBL/GenBank/DDBJ databases">
        <title>Isolation, diversity and antifungal activity of Actinobacteria from wheat.</title>
        <authorList>
            <person name="Han C."/>
        </authorList>
    </citation>
    <scope>NUCLEOTIDE SEQUENCE [LARGE SCALE GENOMIC DNA]</scope>
    <source>
        <strain evidence="2 3">NEAU-YY421</strain>
    </source>
</reference>
<proteinExistence type="predicted"/>
<feature type="transmembrane region" description="Helical" evidence="1">
    <location>
        <begin position="12"/>
        <end position="31"/>
    </location>
</feature>
<keyword evidence="1" id="KW-1133">Transmembrane helix</keyword>